<evidence type="ECO:0000256" key="4">
    <source>
        <dbReference type="ARBA" id="ARBA00022989"/>
    </source>
</evidence>
<dbReference type="GO" id="GO:0005886">
    <property type="term" value="C:plasma membrane"/>
    <property type="evidence" value="ECO:0007669"/>
    <property type="project" value="UniProtKB-SubCell"/>
</dbReference>
<evidence type="ECO:0000313" key="10">
    <source>
        <dbReference type="Proteomes" id="UP001321473"/>
    </source>
</evidence>
<evidence type="ECO:0000256" key="6">
    <source>
        <dbReference type="ARBA" id="ARBA00023170"/>
    </source>
</evidence>
<dbReference type="AlphaFoldDB" id="A0AAQ4EFH7"/>
<keyword evidence="4 8" id="KW-1133">Transmembrane helix</keyword>
<comment type="caution">
    <text evidence="9">The sequence shown here is derived from an EMBL/GenBank/DDBJ whole genome shotgun (WGS) entry which is preliminary data.</text>
</comment>
<dbReference type="PANTHER" id="PTHR42643:SF38">
    <property type="entry name" value="IONOTROPIC RECEPTOR 100A"/>
    <property type="match status" value="1"/>
</dbReference>
<evidence type="ECO:0000256" key="5">
    <source>
        <dbReference type="ARBA" id="ARBA00023136"/>
    </source>
</evidence>
<protein>
    <submittedName>
        <fullName evidence="9">Uncharacterized protein</fullName>
    </submittedName>
</protein>
<gene>
    <name evidence="9" type="ORF">V5799_012067</name>
</gene>
<feature type="transmembrane region" description="Helical" evidence="8">
    <location>
        <begin position="79"/>
        <end position="103"/>
    </location>
</feature>
<reference evidence="9 10" key="1">
    <citation type="journal article" date="2023" name="Arcadia Sci">
        <title>De novo assembly of a long-read Amblyomma americanum tick genome.</title>
        <authorList>
            <person name="Chou S."/>
            <person name="Poskanzer K.E."/>
            <person name="Rollins M."/>
            <person name="Thuy-Boun P.S."/>
        </authorList>
    </citation>
    <scope>NUCLEOTIDE SEQUENCE [LARGE SCALE GENOMIC DNA]</scope>
    <source>
        <strain evidence="9">F_SG_1</strain>
        <tissue evidence="9">Salivary glands</tissue>
    </source>
</reference>
<comment type="subcellular location">
    <subcellularLocation>
        <location evidence="1">Cell membrane</location>
        <topology evidence="1">Multi-pass membrane protein</topology>
    </subcellularLocation>
</comment>
<evidence type="ECO:0000256" key="3">
    <source>
        <dbReference type="ARBA" id="ARBA00022692"/>
    </source>
</evidence>
<organism evidence="9 10">
    <name type="scientific">Amblyomma americanum</name>
    <name type="common">Lone star tick</name>
    <dbReference type="NCBI Taxonomy" id="6943"/>
    <lineage>
        <taxon>Eukaryota</taxon>
        <taxon>Metazoa</taxon>
        <taxon>Ecdysozoa</taxon>
        <taxon>Arthropoda</taxon>
        <taxon>Chelicerata</taxon>
        <taxon>Arachnida</taxon>
        <taxon>Acari</taxon>
        <taxon>Parasitiformes</taxon>
        <taxon>Ixodida</taxon>
        <taxon>Ixodoidea</taxon>
        <taxon>Ixodidae</taxon>
        <taxon>Amblyomminae</taxon>
        <taxon>Amblyomma</taxon>
    </lineage>
</organism>
<name>A0AAQ4EFH7_AMBAM</name>
<evidence type="ECO:0000256" key="8">
    <source>
        <dbReference type="SAM" id="Phobius"/>
    </source>
</evidence>
<sequence length="563" mass="65003">MPLSYTEWLAPQWAPYVIYVKDENGQDRLWGISGALMGNMTESMGLKFSAHHNTRAPPLPAASSHRDPGRKSAPFHGLLWLWLVCGFFVMNFFTANMSASLMVKTEAPRIRTVKDVLRTPDKRILLFADSGFTDLLMYSELESYRAVYSQIMRTGGEELPANVFLESNMLRVLKQELVILQERLTLDDQVGRQCSRLAGRGYFYFSEESLASLMIGWYSRQDFDSVLKKEFHIRLKWFVESGLLERFRQEISPKGEDCLLRMSDKSDLQHRTLLLEDLKPLFLLWLMLLQLATVAFVVELGGSLRAASSHREPGKKNAPFHGLLWLWLVCSFFVMNFFTANMSASLMVKTEAPRIRTVKDVLRTPDKRILLFAESGFTDLLMYSDLESYRALYNQIKRTGGEEHPTKVFRESNMREVLGEEAVILQEKLTLDDQVGRQCPRLVGHGYFYFSEESLSALPISWYARADLDPVLRDEFYTRLMWFVECGLLMRFRQEVSPMGEDCLLRMSDKSDLEHRTLLFDDLQPLFLLTLLLLQVAVVAFVAELLVATSVRRRACFPRHRRI</sequence>
<evidence type="ECO:0000256" key="7">
    <source>
        <dbReference type="ARBA" id="ARBA00023180"/>
    </source>
</evidence>
<feature type="transmembrane region" description="Helical" evidence="8">
    <location>
        <begin position="526"/>
        <end position="551"/>
    </location>
</feature>
<evidence type="ECO:0000313" key="9">
    <source>
        <dbReference type="EMBL" id="KAK8773402.1"/>
    </source>
</evidence>
<dbReference type="InterPro" id="IPR052192">
    <property type="entry name" value="Insect_Ionotropic_Sensory_Rcpt"/>
</dbReference>
<evidence type="ECO:0000256" key="2">
    <source>
        <dbReference type="ARBA" id="ARBA00022475"/>
    </source>
</evidence>
<dbReference type="EMBL" id="JARKHS020016958">
    <property type="protein sequence ID" value="KAK8773402.1"/>
    <property type="molecule type" value="Genomic_DNA"/>
</dbReference>
<keyword evidence="6" id="KW-0675">Receptor</keyword>
<keyword evidence="3 8" id="KW-0812">Transmembrane</keyword>
<proteinExistence type="predicted"/>
<keyword evidence="2" id="KW-1003">Cell membrane</keyword>
<dbReference type="PANTHER" id="PTHR42643">
    <property type="entry name" value="IONOTROPIC RECEPTOR 20A-RELATED"/>
    <property type="match status" value="1"/>
</dbReference>
<keyword evidence="7" id="KW-0325">Glycoprotein</keyword>
<feature type="transmembrane region" description="Helical" evidence="8">
    <location>
        <begin position="324"/>
        <end position="348"/>
    </location>
</feature>
<feature type="transmembrane region" description="Helical" evidence="8">
    <location>
        <begin position="281"/>
        <end position="304"/>
    </location>
</feature>
<keyword evidence="10" id="KW-1185">Reference proteome</keyword>
<keyword evidence="5 8" id="KW-0472">Membrane</keyword>
<dbReference type="Proteomes" id="UP001321473">
    <property type="component" value="Unassembled WGS sequence"/>
</dbReference>
<evidence type="ECO:0000256" key="1">
    <source>
        <dbReference type="ARBA" id="ARBA00004651"/>
    </source>
</evidence>
<accession>A0AAQ4EFH7</accession>